<dbReference type="Gene3D" id="1.10.167.10">
    <property type="entry name" value="Regulator of G-protein Signalling 4, domain 2"/>
    <property type="match status" value="1"/>
</dbReference>
<dbReference type="Pfam" id="PF00615">
    <property type="entry name" value="RGS"/>
    <property type="match status" value="1"/>
</dbReference>
<dbReference type="PANTHER" id="PTHR10845:SF277">
    <property type="entry name" value="REGULATOR OF G-PROTEIN SIGNALING 20"/>
    <property type="match status" value="1"/>
</dbReference>
<gene>
    <name evidence="3" type="ORF">PODLI_1B026699</name>
</gene>
<accession>A0AA35KQU5</accession>
<dbReference type="EMBL" id="OX395133">
    <property type="protein sequence ID" value="CAI5781503.1"/>
    <property type="molecule type" value="Genomic_DNA"/>
</dbReference>
<dbReference type="InterPro" id="IPR044926">
    <property type="entry name" value="RGS_subdomain_2"/>
</dbReference>
<feature type="region of interest" description="Disordered" evidence="1">
    <location>
        <begin position="72"/>
        <end position="91"/>
    </location>
</feature>
<dbReference type="Proteomes" id="UP001178461">
    <property type="component" value="Chromosome 8"/>
</dbReference>
<dbReference type="InterPro" id="IPR016137">
    <property type="entry name" value="RGS"/>
</dbReference>
<dbReference type="PROSITE" id="PS50132">
    <property type="entry name" value="RGS"/>
    <property type="match status" value="1"/>
</dbReference>
<organism evidence="3 4">
    <name type="scientific">Podarcis lilfordi</name>
    <name type="common">Lilford's wall lizard</name>
    <dbReference type="NCBI Taxonomy" id="74358"/>
    <lineage>
        <taxon>Eukaryota</taxon>
        <taxon>Metazoa</taxon>
        <taxon>Chordata</taxon>
        <taxon>Craniata</taxon>
        <taxon>Vertebrata</taxon>
        <taxon>Euteleostomi</taxon>
        <taxon>Lepidosauria</taxon>
        <taxon>Squamata</taxon>
        <taxon>Bifurcata</taxon>
        <taxon>Unidentata</taxon>
        <taxon>Episquamata</taxon>
        <taxon>Laterata</taxon>
        <taxon>Lacertibaenia</taxon>
        <taxon>Lacertidae</taxon>
        <taxon>Podarcis</taxon>
    </lineage>
</organism>
<evidence type="ECO:0000313" key="3">
    <source>
        <dbReference type="EMBL" id="CAI5781503.1"/>
    </source>
</evidence>
<dbReference type="PRINTS" id="PR01301">
    <property type="entry name" value="RGSPROTEIN"/>
</dbReference>
<feature type="domain" description="RGS" evidence="2">
    <location>
        <begin position="125"/>
        <end position="241"/>
    </location>
</feature>
<dbReference type="AlphaFoldDB" id="A0AA35KQU5"/>
<dbReference type="FunFam" id="1.10.167.10:FF:000001">
    <property type="entry name" value="Putative regulator of g-protein signaling 12"/>
    <property type="match status" value="1"/>
</dbReference>
<evidence type="ECO:0000313" key="4">
    <source>
        <dbReference type="Proteomes" id="UP001178461"/>
    </source>
</evidence>
<dbReference type="SMART" id="SM00315">
    <property type="entry name" value="RGS"/>
    <property type="match status" value="1"/>
</dbReference>
<evidence type="ECO:0000256" key="1">
    <source>
        <dbReference type="SAM" id="MobiDB-lite"/>
    </source>
</evidence>
<proteinExistence type="predicted"/>
<keyword evidence="4" id="KW-1185">Reference proteome</keyword>
<sequence>MVWAAGWTAEPYVWAAIRPASHCTEQPLGSAAAVCFPLVAGEREAPEPRRKRCALRAGATSKASGEVADRLRRAAAPPGGTRNRLARKRRRDGVGCKVSSISNLESPLNLEERLTAEEAASWQWSFDSILTSPAGRRIFMEFLQTEHSEENMSFWLACEDLKREQSPEQISEKAKKIYLDYISILSPKEVSIDAAVRETINNSLPSPGAHMFDEAQAQVYALMHRDSYPRFLKSPLYKSLEQRLTMPVADT</sequence>
<name>A0AA35KQU5_9SAUR</name>
<reference evidence="3" key="1">
    <citation type="submission" date="2022-12" db="EMBL/GenBank/DDBJ databases">
        <authorList>
            <person name="Alioto T."/>
            <person name="Alioto T."/>
            <person name="Gomez Garrido J."/>
        </authorList>
    </citation>
    <scope>NUCLEOTIDE SEQUENCE</scope>
</reference>
<dbReference type="InterPro" id="IPR036305">
    <property type="entry name" value="RGS_sf"/>
</dbReference>
<dbReference type="PANTHER" id="PTHR10845">
    <property type="entry name" value="REGULATOR OF G PROTEIN SIGNALING"/>
    <property type="match status" value="1"/>
</dbReference>
<protein>
    <submittedName>
        <fullName evidence="3">RGS domain-containing protein</fullName>
    </submittedName>
</protein>
<dbReference type="SUPFAM" id="SSF48097">
    <property type="entry name" value="Regulator of G-protein signaling, RGS"/>
    <property type="match status" value="1"/>
</dbReference>
<evidence type="ECO:0000259" key="2">
    <source>
        <dbReference type="PROSITE" id="PS50132"/>
    </source>
</evidence>